<protein>
    <submittedName>
        <fullName evidence="1">Uncharacterized protein</fullName>
    </submittedName>
</protein>
<dbReference type="Proteomes" id="UP000076858">
    <property type="component" value="Unassembled WGS sequence"/>
</dbReference>
<keyword evidence="2" id="KW-1185">Reference proteome</keyword>
<sequence>MQPVCPVLRPWLKWTLFLETRLRQNKRSVVHLCDRVSPFNIILAQAGTRESGGESRCPRVFPLVGAVTSNTRYRW</sequence>
<dbReference type="AlphaFoldDB" id="A0A0P6AVR7"/>
<evidence type="ECO:0000313" key="1">
    <source>
        <dbReference type="EMBL" id="KZS11761.1"/>
    </source>
</evidence>
<dbReference type="EMBL" id="LRGB01001569">
    <property type="protein sequence ID" value="KZS11761.1"/>
    <property type="molecule type" value="Genomic_DNA"/>
</dbReference>
<organism evidence="1 2">
    <name type="scientific">Daphnia magna</name>
    <dbReference type="NCBI Taxonomy" id="35525"/>
    <lineage>
        <taxon>Eukaryota</taxon>
        <taxon>Metazoa</taxon>
        <taxon>Ecdysozoa</taxon>
        <taxon>Arthropoda</taxon>
        <taxon>Crustacea</taxon>
        <taxon>Branchiopoda</taxon>
        <taxon>Diplostraca</taxon>
        <taxon>Cladocera</taxon>
        <taxon>Anomopoda</taxon>
        <taxon>Daphniidae</taxon>
        <taxon>Daphnia</taxon>
    </lineage>
</organism>
<reference evidence="1 2" key="1">
    <citation type="submission" date="2016-03" db="EMBL/GenBank/DDBJ databases">
        <title>EvidentialGene: Evidence-directed Construction of Genes on Genomes.</title>
        <authorList>
            <person name="Gilbert D.G."/>
            <person name="Choi J.-H."/>
            <person name="Mockaitis K."/>
            <person name="Colbourne J."/>
            <person name="Pfrender M."/>
        </authorList>
    </citation>
    <scope>NUCLEOTIDE SEQUENCE [LARGE SCALE GENOMIC DNA]</scope>
    <source>
        <strain evidence="1 2">Xinb3</strain>
        <tissue evidence="1">Complete organism</tissue>
    </source>
</reference>
<accession>A0A0P6AVR7</accession>
<proteinExistence type="predicted"/>
<evidence type="ECO:0000313" key="2">
    <source>
        <dbReference type="Proteomes" id="UP000076858"/>
    </source>
</evidence>
<name>A0A0P6AVR7_9CRUS</name>
<comment type="caution">
    <text evidence="1">The sequence shown here is derived from an EMBL/GenBank/DDBJ whole genome shotgun (WGS) entry which is preliminary data.</text>
</comment>
<gene>
    <name evidence="1" type="ORF">APZ42_023480</name>
</gene>